<keyword evidence="5" id="KW-0406">Ion transport</keyword>
<evidence type="ECO:0000256" key="2">
    <source>
        <dbReference type="ARBA" id="ARBA00022448"/>
    </source>
</evidence>
<keyword evidence="2" id="KW-0813">Transport</keyword>
<keyword evidence="3 10" id="KW-0812">Transmembrane</keyword>
<dbReference type="GO" id="GO:0034707">
    <property type="term" value="C:chloride channel complex"/>
    <property type="evidence" value="ECO:0007669"/>
    <property type="project" value="UniProtKB-KW"/>
</dbReference>
<dbReference type="InterPro" id="IPR014743">
    <property type="entry name" value="Cl-channel_core"/>
</dbReference>
<organism evidence="11 12">
    <name type="scientific">Ferrimonas aestuarii</name>
    <dbReference type="NCBI Taxonomy" id="2569539"/>
    <lineage>
        <taxon>Bacteria</taxon>
        <taxon>Pseudomonadati</taxon>
        <taxon>Pseudomonadota</taxon>
        <taxon>Gammaproteobacteria</taxon>
        <taxon>Alteromonadales</taxon>
        <taxon>Ferrimonadaceae</taxon>
        <taxon>Ferrimonas</taxon>
    </lineage>
</organism>
<feature type="transmembrane region" description="Helical" evidence="10">
    <location>
        <begin position="229"/>
        <end position="249"/>
    </location>
</feature>
<keyword evidence="12" id="KW-1185">Reference proteome</keyword>
<feature type="transmembrane region" description="Helical" evidence="10">
    <location>
        <begin position="329"/>
        <end position="350"/>
    </location>
</feature>
<feature type="transmembrane region" description="Helical" evidence="10">
    <location>
        <begin position="104"/>
        <end position="124"/>
    </location>
</feature>
<evidence type="ECO:0000256" key="7">
    <source>
        <dbReference type="ARBA" id="ARBA00023173"/>
    </source>
</evidence>
<dbReference type="CDD" id="cd00400">
    <property type="entry name" value="Voltage_gated_ClC"/>
    <property type="match status" value="1"/>
</dbReference>
<evidence type="ECO:0000313" key="11">
    <source>
        <dbReference type="EMBL" id="TKB54775.1"/>
    </source>
</evidence>
<evidence type="ECO:0000256" key="4">
    <source>
        <dbReference type="ARBA" id="ARBA00022989"/>
    </source>
</evidence>
<feature type="transmembrane region" description="Helical" evidence="10">
    <location>
        <begin position="191"/>
        <end position="209"/>
    </location>
</feature>
<dbReference type="RefSeq" id="WP_136863575.1">
    <property type="nucleotide sequence ID" value="NZ_SWCJ01000007.1"/>
</dbReference>
<dbReference type="InterPro" id="IPR001807">
    <property type="entry name" value="ClC"/>
</dbReference>
<comment type="subcellular location">
    <subcellularLocation>
        <location evidence="1">Membrane</location>
        <topology evidence="1">Multi-pass membrane protein</topology>
    </subcellularLocation>
</comment>
<feature type="transmembrane region" description="Helical" evidence="10">
    <location>
        <begin position="261"/>
        <end position="279"/>
    </location>
</feature>
<dbReference type="PANTHER" id="PTHR43427:SF6">
    <property type="entry name" value="CHLORIDE CHANNEL PROTEIN CLC-E"/>
    <property type="match status" value="1"/>
</dbReference>
<evidence type="ECO:0000256" key="3">
    <source>
        <dbReference type="ARBA" id="ARBA00022692"/>
    </source>
</evidence>
<dbReference type="AlphaFoldDB" id="A0A4U1BQE8"/>
<dbReference type="InterPro" id="IPR050368">
    <property type="entry name" value="ClC-type_chloride_channel"/>
</dbReference>
<evidence type="ECO:0000256" key="6">
    <source>
        <dbReference type="ARBA" id="ARBA00023136"/>
    </source>
</evidence>
<dbReference type="GO" id="GO:0005254">
    <property type="term" value="F:chloride channel activity"/>
    <property type="evidence" value="ECO:0007669"/>
    <property type="project" value="UniProtKB-KW"/>
</dbReference>
<keyword evidence="4 10" id="KW-1133">Transmembrane helix</keyword>
<dbReference type="Gene3D" id="1.10.3080.10">
    <property type="entry name" value="Clc chloride channel"/>
    <property type="match status" value="1"/>
</dbReference>
<dbReference type="Pfam" id="PF00654">
    <property type="entry name" value="Voltage_CLC"/>
    <property type="match status" value="1"/>
</dbReference>
<dbReference type="EMBL" id="SWCJ01000007">
    <property type="protein sequence ID" value="TKB54775.1"/>
    <property type="molecule type" value="Genomic_DNA"/>
</dbReference>
<feature type="transmembrane region" description="Helical" evidence="10">
    <location>
        <begin position="356"/>
        <end position="383"/>
    </location>
</feature>
<accession>A0A4U1BQE8</accession>
<feature type="transmembrane region" description="Helical" evidence="10">
    <location>
        <begin position="390"/>
        <end position="410"/>
    </location>
</feature>
<keyword evidence="8" id="KW-0868">Chloride</keyword>
<dbReference type="OrthoDB" id="9767361at2"/>
<keyword evidence="9" id="KW-0407">Ion channel</keyword>
<dbReference type="PRINTS" id="PR00762">
    <property type="entry name" value="CLCHANNEL"/>
</dbReference>
<feature type="transmembrane region" description="Helical" evidence="10">
    <location>
        <begin position="154"/>
        <end position="179"/>
    </location>
</feature>
<feature type="transmembrane region" description="Helical" evidence="10">
    <location>
        <begin position="58"/>
        <end position="76"/>
    </location>
</feature>
<keyword evidence="7" id="KW-0869">Chloride channel</keyword>
<feature type="transmembrane region" description="Helical" evidence="10">
    <location>
        <begin position="12"/>
        <end position="38"/>
    </location>
</feature>
<protein>
    <submittedName>
        <fullName evidence="11">Chloride channel protein</fullName>
    </submittedName>
</protein>
<dbReference type="Proteomes" id="UP000305675">
    <property type="component" value="Unassembled WGS sequence"/>
</dbReference>
<gene>
    <name evidence="11" type="ORF">FCL42_11545</name>
</gene>
<keyword evidence="6 10" id="KW-0472">Membrane</keyword>
<reference evidence="11 12" key="1">
    <citation type="submission" date="2019-04" db="EMBL/GenBank/DDBJ databases">
        <authorList>
            <person name="Hwang J.C."/>
        </authorList>
    </citation>
    <scope>NUCLEOTIDE SEQUENCE [LARGE SCALE GENOMIC DNA]</scope>
    <source>
        <strain evidence="11 12">IMCC35002</strain>
    </source>
</reference>
<dbReference type="SUPFAM" id="SSF81340">
    <property type="entry name" value="Clc chloride channel"/>
    <property type="match status" value="1"/>
</dbReference>
<evidence type="ECO:0000256" key="8">
    <source>
        <dbReference type="ARBA" id="ARBA00023214"/>
    </source>
</evidence>
<evidence type="ECO:0000313" key="12">
    <source>
        <dbReference type="Proteomes" id="UP000305675"/>
    </source>
</evidence>
<feature type="transmembrane region" description="Helical" evidence="10">
    <location>
        <begin position="299"/>
        <end position="322"/>
    </location>
</feature>
<name>A0A4U1BQE8_9GAMM</name>
<dbReference type="PANTHER" id="PTHR43427">
    <property type="entry name" value="CHLORIDE CHANNEL PROTEIN CLC-E"/>
    <property type="match status" value="1"/>
</dbReference>
<proteinExistence type="predicted"/>
<evidence type="ECO:0000256" key="10">
    <source>
        <dbReference type="SAM" id="Phobius"/>
    </source>
</evidence>
<evidence type="ECO:0000256" key="1">
    <source>
        <dbReference type="ARBA" id="ARBA00004141"/>
    </source>
</evidence>
<sequence length="554" mass="59748">MLKNNLQLHHPKLSYPICLLGLLVGVAAALLLVLFRAIIDFGHGLILNNPDDFSDLPLLWRAILPISGAIIIALIARMTASKYRRLGIAYVIHRIKMHYGRLPLGNATNQFFSAIVALGCGFSVGREGPAIHLGATVATSFARRWQLPDNALTILASCGIAAGISATFNSPLAAVLFVLEVVLREYRIHSFIPILIASVTGSVITQSIFGNVHHYEELFISAIPIAQYPFLVVSGLLIGTIAAGFSHGLISLTEFTRKWPIAVKLLLAGIATAAIGWQLPQALGTEHGALTIALGENPGLALLFALLAAKILATIAAIGLGIPGGIIGPLYGIGAIIGSLLAWLMVPWFPELQAYIPLYTVLGMTAMMGVCLHAPLAALLALLEMTQDAAIILPSLLVTIPAYLLSFVGFGSRSIFLQQLDAMGLEYRVSPTLQGLQKTGVLALADRQFVIGSPQQSDEQLLTLMQEANQQRLLLRHSDRCELVSLHANYSSDDAPLDRTVAHPLPNTATLAEVYLLLNKNRRQAVYIHDGNVDHPIGLLTWSMLRKEIRAGRF</sequence>
<comment type="caution">
    <text evidence="11">The sequence shown here is derived from an EMBL/GenBank/DDBJ whole genome shotgun (WGS) entry which is preliminary data.</text>
</comment>
<evidence type="ECO:0000256" key="5">
    <source>
        <dbReference type="ARBA" id="ARBA00023065"/>
    </source>
</evidence>
<evidence type="ECO:0000256" key="9">
    <source>
        <dbReference type="ARBA" id="ARBA00023303"/>
    </source>
</evidence>